<accession>A0ABS8YMF9</accession>
<dbReference type="RefSeq" id="WP_233698818.1">
    <property type="nucleotide sequence ID" value="NZ_JAJNBZ010000033.1"/>
</dbReference>
<sequence>MNDCRTFGLFQDEVVLTKYALAFGSGGGDVSDRYINITRLFKDKLGISVKLDVDQNEKIVTISMER</sequence>
<gene>
    <name evidence="1" type="ORF">LQV63_26080</name>
</gene>
<protein>
    <submittedName>
        <fullName evidence="1">Uncharacterized protein</fullName>
    </submittedName>
</protein>
<comment type="caution">
    <text evidence="1">The sequence shown here is derived from an EMBL/GenBank/DDBJ whole genome shotgun (WGS) entry which is preliminary data.</text>
</comment>
<name>A0ABS8YMF9_9BACL</name>
<evidence type="ECO:0000313" key="1">
    <source>
        <dbReference type="EMBL" id="MCE5172742.1"/>
    </source>
</evidence>
<reference evidence="1 2" key="1">
    <citation type="submission" date="2021-11" db="EMBL/GenBank/DDBJ databases">
        <title>Draft genome sequence of Paenibacillus profundus YoMME, a new Gram-positive bacteria with exoelectrogenic properties.</title>
        <authorList>
            <person name="Hubenova Y."/>
            <person name="Hubenova E."/>
            <person name="Manasiev Y."/>
            <person name="Peykov S."/>
            <person name="Mitov M."/>
        </authorList>
    </citation>
    <scope>NUCLEOTIDE SEQUENCE [LARGE SCALE GENOMIC DNA]</scope>
    <source>
        <strain evidence="1 2">YoMME</strain>
    </source>
</reference>
<evidence type="ECO:0000313" key="2">
    <source>
        <dbReference type="Proteomes" id="UP001199916"/>
    </source>
</evidence>
<dbReference type="EMBL" id="JAJNBZ010000033">
    <property type="protein sequence ID" value="MCE5172742.1"/>
    <property type="molecule type" value="Genomic_DNA"/>
</dbReference>
<proteinExistence type="predicted"/>
<keyword evidence="2" id="KW-1185">Reference proteome</keyword>
<organism evidence="1 2">
    <name type="scientific">Paenibacillus profundus</name>
    <dbReference type="NCBI Taxonomy" id="1173085"/>
    <lineage>
        <taxon>Bacteria</taxon>
        <taxon>Bacillati</taxon>
        <taxon>Bacillota</taxon>
        <taxon>Bacilli</taxon>
        <taxon>Bacillales</taxon>
        <taxon>Paenibacillaceae</taxon>
        <taxon>Paenibacillus</taxon>
    </lineage>
</organism>
<dbReference type="Proteomes" id="UP001199916">
    <property type="component" value="Unassembled WGS sequence"/>
</dbReference>